<organism evidence="2 3">
    <name type="scientific">Bosea lupini</name>
    <dbReference type="NCBI Taxonomy" id="1036779"/>
    <lineage>
        <taxon>Bacteria</taxon>
        <taxon>Pseudomonadati</taxon>
        <taxon>Pseudomonadota</taxon>
        <taxon>Alphaproteobacteria</taxon>
        <taxon>Hyphomicrobiales</taxon>
        <taxon>Boseaceae</taxon>
        <taxon>Bosea</taxon>
    </lineage>
</organism>
<evidence type="ECO:0000259" key="1">
    <source>
        <dbReference type="Pfam" id="PF04101"/>
    </source>
</evidence>
<feature type="domain" description="Glycosyl transferase family 28 C-terminal" evidence="1">
    <location>
        <begin position="28"/>
        <end position="101"/>
    </location>
</feature>
<reference evidence="3" key="1">
    <citation type="submission" date="2016-10" db="EMBL/GenBank/DDBJ databases">
        <authorList>
            <person name="Varghese N."/>
            <person name="Submissions S."/>
        </authorList>
    </citation>
    <scope>NUCLEOTIDE SEQUENCE [LARGE SCALE GENOMIC DNA]</scope>
    <source>
        <strain evidence="3">LMG 26383,CCUG 61248,R- 45681</strain>
    </source>
</reference>
<evidence type="ECO:0000313" key="2">
    <source>
        <dbReference type="EMBL" id="SEL83460.1"/>
    </source>
</evidence>
<proteinExistence type="predicted"/>
<keyword evidence="2" id="KW-0808">Transferase</keyword>
<name>A0A1H7TF06_9HYPH</name>
<dbReference type="SUPFAM" id="SSF53756">
    <property type="entry name" value="UDP-Glycosyltransferase/glycogen phosphorylase"/>
    <property type="match status" value="1"/>
</dbReference>
<dbReference type="STRING" id="1036779.SAMN04515666_105480"/>
<accession>A0A1H7TF06</accession>
<dbReference type="InterPro" id="IPR007235">
    <property type="entry name" value="Glyco_trans_28_C"/>
</dbReference>
<dbReference type="OrthoDB" id="8549922at2"/>
<keyword evidence="3" id="KW-1185">Reference proteome</keyword>
<gene>
    <name evidence="2" type="ORF">SAMN04515666_105480</name>
</gene>
<dbReference type="EMBL" id="FOAN01000005">
    <property type="protein sequence ID" value="SEL83460.1"/>
    <property type="molecule type" value="Genomic_DNA"/>
</dbReference>
<dbReference type="AlphaFoldDB" id="A0A1H7TF06"/>
<sequence length="140" mass="16125">MRLKRAKDPGDQPRRQTIDLFPAFRYSNAFDICVSAAGYNAFHENLLGAIPTIFVPNEAEEMDLQLVRAKYAEVLGLALLLRRDHDRYRIGEVVETMLDDRVRNGIRLRCQRLDRRNGADDIASFVTMAAHMLRTDRLFS</sequence>
<dbReference type="GO" id="GO:0016758">
    <property type="term" value="F:hexosyltransferase activity"/>
    <property type="evidence" value="ECO:0007669"/>
    <property type="project" value="InterPro"/>
</dbReference>
<protein>
    <submittedName>
        <fullName evidence="2">Glycosyltransferase family 28 C-terminal domain-containing protein</fullName>
    </submittedName>
</protein>
<dbReference type="Pfam" id="PF04101">
    <property type="entry name" value="Glyco_tran_28_C"/>
    <property type="match status" value="1"/>
</dbReference>
<dbReference type="Proteomes" id="UP000199664">
    <property type="component" value="Unassembled WGS sequence"/>
</dbReference>
<dbReference type="RefSeq" id="WP_091837045.1">
    <property type="nucleotide sequence ID" value="NZ_FOAN01000005.1"/>
</dbReference>
<dbReference type="Gene3D" id="3.40.50.2000">
    <property type="entry name" value="Glycogen Phosphorylase B"/>
    <property type="match status" value="1"/>
</dbReference>
<evidence type="ECO:0000313" key="3">
    <source>
        <dbReference type="Proteomes" id="UP000199664"/>
    </source>
</evidence>